<dbReference type="Pfam" id="PF22924">
    <property type="entry name" value="ACOX_C_alpha1"/>
    <property type="match status" value="1"/>
</dbReference>
<sequence>MATQQRLSPSLPKSRPLLNSPTWRAKHHLLPARERAWLSYDRAKTLGLAYNITKNDLATLSQNFWDLHTDPITCLDGAATTLLTIQYNLSAGTIVQFSEGRDDLDPLIDDLLKFRKIGQFMLTEVGHGLDVASMETTATQLPSGEFILNTPTASAAKYMPPTIPAGTPTIAVVFARLLVKGEDYGLRPFVVPLNDGKQMCKGVKARLLPYREMSNPVNHAITSFHNVRLPANALLGPFEKPDQPHLAFLQSIWRVGVGSIALASIGVPASKIYSVIGASYSLRRSVGDGKKRVPLLHFRTQQIPVLTTIAQAYVLEAFQKWAAKSFSDVDQDLRVRHGIAVCFKAFAVQQGQSIGLAISERCGAQGIQVYNMMTNMHAEGRGIAIAEGDVLVLSIRLATELLQERYELPESANPSSLLARHESGLLEKYRHILNRAPHHRSPEVNNFILPHCQRIAEAIGHRMAYDAAVSAGVSPDLIDLFVASVVQYDPAWYSENAGMSIKTQEEMQAKALDAVLPQVEQLIAAFGVDTYVTAPIVSDKAWNSFVDSLELFEGDSVVALPHESLLRAHL</sequence>
<dbReference type="PANTHER" id="PTHR10909:SF382">
    <property type="entry name" value="ACYL-COENZYME A OXIDASE"/>
    <property type="match status" value="1"/>
</dbReference>
<dbReference type="InterPro" id="IPR046373">
    <property type="entry name" value="Acyl-CoA_Oxase/DH_mid-dom_sf"/>
</dbReference>
<gene>
    <name evidence="2" type="ORF">GALMADRAFT_128519</name>
</gene>
<proteinExistence type="predicted"/>
<name>A0A067SF67_GALM3</name>
<dbReference type="PANTHER" id="PTHR10909">
    <property type="entry name" value="ELECTRON TRANSPORT OXIDOREDUCTASE"/>
    <property type="match status" value="1"/>
</dbReference>
<dbReference type="InterPro" id="IPR055060">
    <property type="entry name" value="ACOX_C_alpha1"/>
</dbReference>
<keyword evidence="3" id="KW-1185">Reference proteome</keyword>
<reference evidence="3" key="1">
    <citation type="journal article" date="2014" name="Proc. Natl. Acad. Sci. U.S.A.">
        <title>Extensive sampling of basidiomycete genomes demonstrates inadequacy of the white-rot/brown-rot paradigm for wood decay fungi.</title>
        <authorList>
            <person name="Riley R."/>
            <person name="Salamov A.A."/>
            <person name="Brown D.W."/>
            <person name="Nagy L.G."/>
            <person name="Floudas D."/>
            <person name="Held B.W."/>
            <person name="Levasseur A."/>
            <person name="Lombard V."/>
            <person name="Morin E."/>
            <person name="Otillar R."/>
            <person name="Lindquist E.A."/>
            <person name="Sun H."/>
            <person name="LaButti K.M."/>
            <person name="Schmutz J."/>
            <person name="Jabbour D."/>
            <person name="Luo H."/>
            <person name="Baker S.E."/>
            <person name="Pisabarro A.G."/>
            <person name="Walton J.D."/>
            <person name="Blanchette R.A."/>
            <person name="Henrissat B."/>
            <person name="Martin F."/>
            <person name="Cullen D."/>
            <person name="Hibbett D.S."/>
            <person name="Grigoriev I.V."/>
        </authorList>
    </citation>
    <scope>NUCLEOTIDE SEQUENCE [LARGE SCALE GENOMIC DNA]</scope>
    <source>
        <strain evidence="3">CBS 339.88</strain>
    </source>
</reference>
<protein>
    <recommendedName>
        <fullName evidence="1">Acyl-CoA oxidase C-alpha1 domain-containing protein</fullName>
    </recommendedName>
</protein>
<evidence type="ECO:0000313" key="3">
    <source>
        <dbReference type="Proteomes" id="UP000027222"/>
    </source>
</evidence>
<dbReference type="SUPFAM" id="SSF56645">
    <property type="entry name" value="Acyl-CoA dehydrogenase NM domain-like"/>
    <property type="match status" value="1"/>
</dbReference>
<dbReference type="InterPro" id="IPR036250">
    <property type="entry name" value="AcylCo_DH-like_C"/>
</dbReference>
<dbReference type="HOGENOM" id="CLU_028041_1_0_1"/>
<dbReference type="Proteomes" id="UP000027222">
    <property type="component" value="Unassembled WGS sequence"/>
</dbReference>
<dbReference type="GO" id="GO:0055088">
    <property type="term" value="P:lipid homeostasis"/>
    <property type="evidence" value="ECO:0007669"/>
    <property type="project" value="TreeGrafter"/>
</dbReference>
<accession>A0A067SF67</accession>
<dbReference type="InterPro" id="IPR009100">
    <property type="entry name" value="AcylCoA_DH/oxidase_NM_dom_sf"/>
</dbReference>
<dbReference type="GO" id="GO:0033540">
    <property type="term" value="P:fatty acid beta-oxidation using acyl-CoA oxidase"/>
    <property type="evidence" value="ECO:0007669"/>
    <property type="project" value="TreeGrafter"/>
</dbReference>
<dbReference type="AlphaFoldDB" id="A0A067SF67"/>
<evidence type="ECO:0000259" key="1">
    <source>
        <dbReference type="Pfam" id="PF22924"/>
    </source>
</evidence>
<dbReference type="GO" id="GO:0071949">
    <property type="term" value="F:FAD binding"/>
    <property type="evidence" value="ECO:0007669"/>
    <property type="project" value="InterPro"/>
</dbReference>
<dbReference type="GO" id="GO:0005777">
    <property type="term" value="C:peroxisome"/>
    <property type="evidence" value="ECO:0007669"/>
    <property type="project" value="InterPro"/>
</dbReference>
<dbReference type="InterPro" id="IPR012258">
    <property type="entry name" value="Acyl-CoA_oxidase"/>
</dbReference>
<dbReference type="EMBL" id="KL142401">
    <property type="protein sequence ID" value="KDR69575.1"/>
    <property type="molecule type" value="Genomic_DNA"/>
</dbReference>
<evidence type="ECO:0000313" key="2">
    <source>
        <dbReference type="EMBL" id="KDR69575.1"/>
    </source>
</evidence>
<organism evidence="2 3">
    <name type="scientific">Galerina marginata (strain CBS 339.88)</name>
    <dbReference type="NCBI Taxonomy" id="685588"/>
    <lineage>
        <taxon>Eukaryota</taxon>
        <taxon>Fungi</taxon>
        <taxon>Dikarya</taxon>
        <taxon>Basidiomycota</taxon>
        <taxon>Agaricomycotina</taxon>
        <taxon>Agaricomycetes</taxon>
        <taxon>Agaricomycetidae</taxon>
        <taxon>Agaricales</taxon>
        <taxon>Agaricineae</taxon>
        <taxon>Strophariaceae</taxon>
        <taxon>Galerina</taxon>
    </lineage>
</organism>
<dbReference type="SUPFAM" id="SSF47203">
    <property type="entry name" value="Acyl-CoA dehydrogenase C-terminal domain-like"/>
    <property type="match status" value="1"/>
</dbReference>
<dbReference type="Gene3D" id="2.40.110.10">
    <property type="entry name" value="Butyryl-CoA Dehydrogenase, subunit A, domain 2"/>
    <property type="match status" value="1"/>
</dbReference>
<feature type="domain" description="Acyl-CoA oxidase C-alpha1" evidence="1">
    <location>
        <begin position="275"/>
        <end position="401"/>
    </location>
</feature>
<dbReference type="OrthoDB" id="538336at2759"/>
<dbReference type="Gene3D" id="1.20.140.10">
    <property type="entry name" value="Butyryl-CoA Dehydrogenase, subunit A, domain 3"/>
    <property type="match status" value="1"/>
</dbReference>
<dbReference type="STRING" id="685588.A0A067SF67"/>
<dbReference type="GO" id="GO:0005504">
    <property type="term" value="F:fatty acid binding"/>
    <property type="evidence" value="ECO:0007669"/>
    <property type="project" value="TreeGrafter"/>
</dbReference>
<dbReference type="GO" id="GO:0003997">
    <property type="term" value="F:acyl-CoA oxidase activity"/>
    <property type="evidence" value="ECO:0007669"/>
    <property type="project" value="InterPro"/>
</dbReference>